<accession>A0A7R9D8U6</accession>
<dbReference type="InterPro" id="IPR036812">
    <property type="entry name" value="NAD(P)_OxRdtase_dom_sf"/>
</dbReference>
<dbReference type="AlphaFoldDB" id="A0A7R9D8U6"/>
<evidence type="ECO:0000256" key="1">
    <source>
        <dbReference type="ARBA" id="ARBA00007905"/>
    </source>
</evidence>
<protein>
    <recommendedName>
        <fullName evidence="4">NADP-dependent oxidoreductase domain-containing protein</fullName>
    </recommendedName>
</protein>
<keyword evidence="3" id="KW-0560">Oxidoreductase</keyword>
<name>A0A7R9D8U6_TIMCR</name>
<feature type="domain" description="NADP-dependent oxidoreductase" evidence="4">
    <location>
        <begin position="29"/>
        <end position="84"/>
    </location>
</feature>
<dbReference type="SUPFAM" id="SSF51430">
    <property type="entry name" value="NAD(P)-linked oxidoreductase"/>
    <property type="match status" value="1"/>
</dbReference>
<proteinExistence type="inferred from homology"/>
<keyword evidence="2" id="KW-0521">NADP</keyword>
<dbReference type="Gene3D" id="3.20.20.100">
    <property type="entry name" value="NADP-dependent oxidoreductase domain"/>
    <property type="match status" value="1"/>
</dbReference>
<reference evidence="5" key="1">
    <citation type="submission" date="2020-11" db="EMBL/GenBank/DDBJ databases">
        <authorList>
            <person name="Tran Van P."/>
        </authorList>
    </citation>
    <scope>NUCLEOTIDE SEQUENCE</scope>
</reference>
<dbReference type="PANTHER" id="PTHR43827">
    <property type="entry name" value="2,5-DIKETO-D-GLUCONIC ACID REDUCTASE"/>
    <property type="match status" value="1"/>
</dbReference>
<dbReference type="GO" id="GO:0016616">
    <property type="term" value="F:oxidoreductase activity, acting on the CH-OH group of donors, NAD or NADP as acceptor"/>
    <property type="evidence" value="ECO:0007669"/>
    <property type="project" value="UniProtKB-ARBA"/>
</dbReference>
<dbReference type="InterPro" id="IPR018170">
    <property type="entry name" value="Aldo/ket_reductase_CS"/>
</dbReference>
<comment type="similarity">
    <text evidence="1">Belongs to the aldo/keto reductase family.</text>
</comment>
<dbReference type="Pfam" id="PF00248">
    <property type="entry name" value="Aldo_ket_red"/>
    <property type="match status" value="1"/>
</dbReference>
<evidence type="ECO:0000313" key="5">
    <source>
        <dbReference type="EMBL" id="CAD7409344.1"/>
    </source>
</evidence>
<dbReference type="InterPro" id="IPR020471">
    <property type="entry name" value="AKR"/>
</dbReference>
<dbReference type="InterPro" id="IPR023210">
    <property type="entry name" value="NADP_OxRdtase_dom"/>
</dbReference>
<dbReference type="PANTHER" id="PTHR43827:SF3">
    <property type="entry name" value="NADP-DEPENDENT OXIDOREDUCTASE DOMAIN-CONTAINING PROTEIN"/>
    <property type="match status" value="1"/>
</dbReference>
<evidence type="ECO:0000256" key="2">
    <source>
        <dbReference type="ARBA" id="ARBA00022857"/>
    </source>
</evidence>
<gene>
    <name evidence="5" type="ORF">TCEB3V08_LOCUS9974</name>
</gene>
<sequence>MQERVIPIQFKGFIVVRLPNVNPLQDPVVLKIAKNHNKTPAQILLRQIVQRGIVVIPKSSNPGRQKENFQVLDFELTEEEMYEMSLLDRGKKFSLNFNATAANSVTKGGDAKDVKHTHIQFLGDEASRGQRSVSRHFWLSEWGPRRVGVTGETKYFDDPSSAVALSRRRGECPAIYGPFSVDKTRRVTVGSRCPAISGPLSATRRGESGWWVGRTIDDPSLAAALSRCYTGKASCGLRLVSRHFRTFLGDETRRVWGEGEAGRTTRRQQWPYPGVKRERQVAFGGRGPAFSNRIEMREGELRLRRDERAVATLFSIAIRPKTQRIHRSSGGGSVNHGDEACRGGRGGVPLASSSLSEPKVRILGGCDAKVLEESRGPKSSTQCDLYQMVNLVGRISHRVTPREPPVDTPVSGSSVDTRTSSLSGLALILVTRRLRSSLGGKEETRIVGLAGWLPTDFRPSERIDENRRYKLVWWTGLKRKTARRQQRPFLGDETRRVVVYSQWPFISGSFSATRRGESG</sequence>
<dbReference type="PROSITE" id="PS00063">
    <property type="entry name" value="ALDOKETO_REDUCTASE_3"/>
    <property type="match status" value="1"/>
</dbReference>
<evidence type="ECO:0000259" key="4">
    <source>
        <dbReference type="Pfam" id="PF00248"/>
    </source>
</evidence>
<organism evidence="5">
    <name type="scientific">Timema cristinae</name>
    <name type="common">Walking stick</name>
    <dbReference type="NCBI Taxonomy" id="61476"/>
    <lineage>
        <taxon>Eukaryota</taxon>
        <taxon>Metazoa</taxon>
        <taxon>Ecdysozoa</taxon>
        <taxon>Arthropoda</taxon>
        <taxon>Hexapoda</taxon>
        <taxon>Insecta</taxon>
        <taxon>Pterygota</taxon>
        <taxon>Neoptera</taxon>
        <taxon>Polyneoptera</taxon>
        <taxon>Phasmatodea</taxon>
        <taxon>Timematodea</taxon>
        <taxon>Timematoidea</taxon>
        <taxon>Timematidae</taxon>
        <taxon>Timema</taxon>
    </lineage>
</organism>
<evidence type="ECO:0000256" key="3">
    <source>
        <dbReference type="ARBA" id="ARBA00023002"/>
    </source>
</evidence>
<dbReference type="EMBL" id="OC321055">
    <property type="protein sequence ID" value="CAD7409344.1"/>
    <property type="molecule type" value="Genomic_DNA"/>
</dbReference>